<sequence>MDRIADLFQMQAKRLETQLLQQLQDKRLIEQMQAQLAVMSVLVQSLESQRVIQAQTIDQNLQLAMQFYDRARTMQQQKIHLRTLIDSLRSDKRILYFAMHGAFPPAEVEAEGRAAAGAIEVAEQNLDPEAELPHLSELLPGFGTVLGRPDGKLPGSVGPAYALSAAFGGAPAAVGTGTALTTPPLSSIAPAETAMEALALLSTVASTKRAKAPCSPSGGRASSSSRGVALNATHEASIGAPALVAATATAAAGAHHKSQYYHYAPAGEWGVPTMPAAATASTHSSLAPLPTFMEAGQGAGIGVAAEASSSNRRGSSTYRPRNPSPLAVHRPARAAGGAHAGGTGSCGGQSIHSGSSSSGVAAPAPAAPKGHTTLTEHMLTAHDGVIAAAGLTGPNPMVMWMSGAHELTTHQALMTASEAAASERAPSRVDHTPSGRASKRARDEGGAHSNRSKTASVAAARERKGHSSDSGNDQSVASSDTAMVSDGAPSGSEDKSKTPSPSSPTALDGAPERVRPTAQRQYAS</sequence>
<feature type="region of interest" description="Disordered" evidence="1">
    <location>
        <begin position="303"/>
        <end position="370"/>
    </location>
</feature>
<accession>A0A0M0JPQ1</accession>
<feature type="compositionally biased region" description="Polar residues" evidence="1">
    <location>
        <begin position="468"/>
        <end position="482"/>
    </location>
</feature>
<name>A0A0M0JPQ1_9EUKA</name>
<gene>
    <name evidence="2" type="ORF">Ctob_008901</name>
</gene>
<evidence type="ECO:0000313" key="3">
    <source>
        <dbReference type="Proteomes" id="UP000037460"/>
    </source>
</evidence>
<evidence type="ECO:0000313" key="2">
    <source>
        <dbReference type="EMBL" id="KOO28277.1"/>
    </source>
</evidence>
<reference evidence="3" key="1">
    <citation type="journal article" date="2015" name="PLoS Genet.">
        <title>Genome Sequence and Transcriptome Analyses of Chrysochromulina tobin: Metabolic Tools for Enhanced Algal Fitness in the Prominent Order Prymnesiales (Haptophyceae).</title>
        <authorList>
            <person name="Hovde B.T."/>
            <person name="Deodato C.R."/>
            <person name="Hunsperger H.M."/>
            <person name="Ryken S.A."/>
            <person name="Yost W."/>
            <person name="Jha R.K."/>
            <person name="Patterson J."/>
            <person name="Monnat R.J. Jr."/>
            <person name="Barlow S.B."/>
            <person name="Starkenburg S.R."/>
            <person name="Cattolico R.A."/>
        </authorList>
    </citation>
    <scope>NUCLEOTIDE SEQUENCE</scope>
    <source>
        <strain evidence="3">CCMP291</strain>
    </source>
</reference>
<protein>
    <submittedName>
        <fullName evidence="2">Uncharacterized protein</fullName>
    </submittedName>
</protein>
<organism evidence="2 3">
    <name type="scientific">Chrysochromulina tobinii</name>
    <dbReference type="NCBI Taxonomy" id="1460289"/>
    <lineage>
        <taxon>Eukaryota</taxon>
        <taxon>Haptista</taxon>
        <taxon>Haptophyta</taxon>
        <taxon>Prymnesiophyceae</taxon>
        <taxon>Prymnesiales</taxon>
        <taxon>Chrysochromulinaceae</taxon>
        <taxon>Chrysochromulina</taxon>
    </lineage>
</organism>
<feature type="compositionally biased region" description="Polar residues" evidence="1">
    <location>
        <begin position="307"/>
        <end position="319"/>
    </location>
</feature>
<dbReference type="Proteomes" id="UP000037460">
    <property type="component" value="Unassembled WGS sequence"/>
</dbReference>
<feature type="compositionally biased region" description="Low complexity" evidence="1">
    <location>
        <begin position="348"/>
        <end position="368"/>
    </location>
</feature>
<comment type="caution">
    <text evidence="2">The sequence shown here is derived from an EMBL/GenBank/DDBJ whole genome shotgun (WGS) entry which is preliminary data.</text>
</comment>
<evidence type="ECO:0000256" key="1">
    <source>
        <dbReference type="SAM" id="MobiDB-lite"/>
    </source>
</evidence>
<proteinExistence type="predicted"/>
<feature type="compositionally biased region" description="Gly residues" evidence="1">
    <location>
        <begin position="338"/>
        <end position="347"/>
    </location>
</feature>
<feature type="region of interest" description="Disordered" evidence="1">
    <location>
        <begin position="416"/>
        <end position="524"/>
    </location>
</feature>
<dbReference type="AlphaFoldDB" id="A0A0M0JPQ1"/>
<dbReference type="EMBL" id="JWZX01002592">
    <property type="protein sequence ID" value="KOO28277.1"/>
    <property type="molecule type" value="Genomic_DNA"/>
</dbReference>
<keyword evidence="3" id="KW-1185">Reference proteome</keyword>